<keyword evidence="2" id="KW-0238">DNA-binding</keyword>
<dbReference type="InterPro" id="IPR013762">
    <property type="entry name" value="Integrase-like_cat_sf"/>
</dbReference>
<dbReference type="Proteomes" id="UP001236569">
    <property type="component" value="Unassembled WGS sequence"/>
</dbReference>
<evidence type="ECO:0000313" key="6">
    <source>
        <dbReference type="Proteomes" id="UP001236569"/>
    </source>
</evidence>
<protein>
    <submittedName>
        <fullName evidence="5">Site-specific integrase</fullName>
    </submittedName>
</protein>
<name>A0ABT6YLS2_9BACT</name>
<evidence type="ECO:0000313" key="5">
    <source>
        <dbReference type="EMBL" id="MDI9864417.1"/>
    </source>
</evidence>
<dbReference type="Gene3D" id="1.10.150.130">
    <property type="match status" value="1"/>
</dbReference>
<dbReference type="InterPro" id="IPR025269">
    <property type="entry name" value="SAM-like_dom"/>
</dbReference>
<dbReference type="InterPro" id="IPR035386">
    <property type="entry name" value="Arm-DNA-bind_5"/>
</dbReference>
<dbReference type="PROSITE" id="PS51898">
    <property type="entry name" value="TYR_RECOMBINASE"/>
    <property type="match status" value="1"/>
</dbReference>
<accession>A0ABT6YLS2</accession>
<organism evidence="5 6">
    <name type="scientific">Flectobacillus longus</name>
    <dbReference type="NCBI Taxonomy" id="2984207"/>
    <lineage>
        <taxon>Bacteria</taxon>
        <taxon>Pseudomonadati</taxon>
        <taxon>Bacteroidota</taxon>
        <taxon>Cytophagia</taxon>
        <taxon>Cytophagales</taxon>
        <taxon>Flectobacillaceae</taxon>
        <taxon>Flectobacillus</taxon>
    </lineage>
</organism>
<comment type="caution">
    <text evidence="5">The sequence shown here is derived from an EMBL/GenBank/DDBJ whole genome shotgun (WGS) entry which is preliminary data.</text>
</comment>
<keyword evidence="3" id="KW-0233">DNA recombination</keyword>
<dbReference type="InterPro" id="IPR011010">
    <property type="entry name" value="DNA_brk_join_enz"/>
</dbReference>
<sequence>MAIKVTVRQKVISKGRKSLYLDYYPEVIDFQTGKKTRREFLSRYIIENPKNALEKEQNRESLLFAGQIRASRENYYNKPEIYSEQEKEVLKYKEIGERNFVEYFKSLAKKREGSNYDNWLSAYRHLHDFTGGILTFSNLNESFCDSFREYLLSTKRRGNSKLLLSQNSALSYYTKFKTALNQAFRDRLLKEDISKRIKPIKDKDTQRQFLTIEELQILAVTSCESEILKRASLFSALTGLRFSDIEKLTWSEIKNSENGYSIEFVQKKTKEIEYLPISKQAFSFLGELKHDNSKIFEGLKYSVTTNRSIQKWIDKANIKKNITFHCFRHTFATLQLTNGTDIYTVSKLLGHRNLSTTQIYAKVVDEKKREATNRIKLDL</sequence>
<dbReference type="Pfam" id="PF00589">
    <property type="entry name" value="Phage_integrase"/>
    <property type="match status" value="1"/>
</dbReference>
<dbReference type="InterPro" id="IPR002104">
    <property type="entry name" value="Integrase_catalytic"/>
</dbReference>
<evidence type="ECO:0000256" key="1">
    <source>
        <dbReference type="ARBA" id="ARBA00008857"/>
    </source>
</evidence>
<dbReference type="PANTHER" id="PTHR30349:SF64">
    <property type="entry name" value="PROPHAGE INTEGRASE INTD-RELATED"/>
    <property type="match status" value="1"/>
</dbReference>
<dbReference type="CDD" id="cd01185">
    <property type="entry name" value="INTN1_C_like"/>
    <property type="match status" value="1"/>
</dbReference>
<dbReference type="PANTHER" id="PTHR30349">
    <property type="entry name" value="PHAGE INTEGRASE-RELATED"/>
    <property type="match status" value="1"/>
</dbReference>
<reference evidence="5 6" key="1">
    <citation type="submission" date="2023-05" db="EMBL/GenBank/DDBJ databases">
        <title>Novel species of genus Flectobacillus isolated from stream in China.</title>
        <authorList>
            <person name="Lu H."/>
        </authorList>
    </citation>
    <scope>NUCLEOTIDE SEQUENCE [LARGE SCALE GENOMIC DNA]</scope>
    <source>
        <strain evidence="5 6">DC10W</strain>
    </source>
</reference>
<comment type="similarity">
    <text evidence="1">Belongs to the 'phage' integrase family.</text>
</comment>
<evidence type="ECO:0000259" key="4">
    <source>
        <dbReference type="PROSITE" id="PS51898"/>
    </source>
</evidence>
<dbReference type="InterPro" id="IPR050090">
    <property type="entry name" value="Tyrosine_recombinase_XerCD"/>
</dbReference>
<dbReference type="SUPFAM" id="SSF56349">
    <property type="entry name" value="DNA breaking-rejoining enzymes"/>
    <property type="match status" value="1"/>
</dbReference>
<dbReference type="Gene3D" id="1.10.443.10">
    <property type="entry name" value="Intergrase catalytic core"/>
    <property type="match status" value="1"/>
</dbReference>
<feature type="domain" description="Tyr recombinase" evidence="4">
    <location>
        <begin position="205"/>
        <end position="373"/>
    </location>
</feature>
<proteinExistence type="inferred from homology"/>
<keyword evidence="6" id="KW-1185">Reference proteome</keyword>
<evidence type="ECO:0000256" key="3">
    <source>
        <dbReference type="ARBA" id="ARBA00023172"/>
    </source>
</evidence>
<dbReference type="InterPro" id="IPR010998">
    <property type="entry name" value="Integrase_recombinase_N"/>
</dbReference>
<dbReference type="EMBL" id="JASHID010000005">
    <property type="protein sequence ID" value="MDI9864417.1"/>
    <property type="molecule type" value="Genomic_DNA"/>
</dbReference>
<dbReference type="RefSeq" id="WP_283369614.1">
    <property type="nucleotide sequence ID" value="NZ_JASHID010000005.1"/>
</dbReference>
<dbReference type="Pfam" id="PF13102">
    <property type="entry name" value="Phage_int_SAM_5"/>
    <property type="match status" value="1"/>
</dbReference>
<evidence type="ECO:0000256" key="2">
    <source>
        <dbReference type="ARBA" id="ARBA00023125"/>
    </source>
</evidence>
<dbReference type="Pfam" id="PF17293">
    <property type="entry name" value="Arm-DNA-bind_5"/>
    <property type="match status" value="1"/>
</dbReference>
<gene>
    <name evidence="5" type="ORF">QM480_08770</name>
</gene>